<feature type="signal peptide" evidence="3">
    <location>
        <begin position="1"/>
        <end position="25"/>
    </location>
</feature>
<feature type="compositionally biased region" description="Basic residues" evidence="1">
    <location>
        <begin position="541"/>
        <end position="550"/>
    </location>
</feature>
<keyword evidence="2" id="KW-1133">Transmembrane helix</keyword>
<dbReference type="InterPro" id="IPR021109">
    <property type="entry name" value="Peptidase_aspartic_dom_sf"/>
</dbReference>
<dbReference type="EMBL" id="KZ805788">
    <property type="protein sequence ID" value="PVH91750.1"/>
    <property type="molecule type" value="Genomic_DNA"/>
</dbReference>
<dbReference type="SUPFAM" id="SSF50630">
    <property type="entry name" value="Acid proteases"/>
    <property type="match status" value="1"/>
</dbReference>
<sequence length="633" mass="67319">MSTCKMPSLTRIISAISATLPVIIAEKCAAPPLNLPYRNVSTAPGLLHSGIPIDFGSTWQTVAFTPSLQLDNTFVPRFTNTCIYDDASHALNITNRVTRVSGHNAYPEKLHENRGEASIATMASNTSRTNTNWWIECGDVYGGGYEPSLSYTFRDTRTNNNNQEWWFKTRKYSGWSFITDTFTFSDYLSVYTTTNAALPAKRNTTGTFILSNEKAQFGDLGASLLGLTPDSTLLKQLHDDKIIPSTSWTLTNSSLCLGCTNSASSKGDFLTVKPSDRTSDPKLPCLLQTKVEALNWHPRPSVEGVSLIQSTFSACIDPGVQFLVFPNDVRSAFQKVLNREVKGEHDDYLSFKGAPDDDAGLLTVRIAGGLEVNVTIAGVGKSGSSSSGSGGGEGEWRVPVGKGAWGAYGNETWVLGKPFTDAIVLRWDASKTEYGLANLNPDIMTTTTSTANSNKTKQDLEPLGCEDFPQVDNKFGSATTTPGTGIIVGATIGGVIAGIVLAMAGLFFFKRGVSGVKKKYEPLTDDNVSLRTIPYSSSGYGHHHHHHHHQASNVSWTSGVGPVSPPPPSLRTSLASSMYEGVGGGVGGGMSGGMSGGSGGKATTEISTEGAIYEAPEGGTANPSKRLAAEAPG</sequence>
<name>A0A2V1D135_9PLEO</name>
<evidence type="ECO:0000256" key="2">
    <source>
        <dbReference type="SAM" id="Phobius"/>
    </source>
</evidence>
<dbReference type="OrthoDB" id="5361565at2759"/>
<evidence type="ECO:0000256" key="3">
    <source>
        <dbReference type="SAM" id="SignalP"/>
    </source>
</evidence>
<evidence type="ECO:0000256" key="1">
    <source>
        <dbReference type="SAM" id="MobiDB-lite"/>
    </source>
</evidence>
<feature type="transmembrane region" description="Helical" evidence="2">
    <location>
        <begin position="486"/>
        <end position="509"/>
    </location>
</feature>
<feature type="region of interest" description="Disordered" evidence="1">
    <location>
        <begin position="594"/>
        <end position="633"/>
    </location>
</feature>
<accession>A0A2V1D135</accession>
<evidence type="ECO:0000313" key="5">
    <source>
        <dbReference type="Proteomes" id="UP000244855"/>
    </source>
</evidence>
<evidence type="ECO:0008006" key="6">
    <source>
        <dbReference type="Google" id="ProtNLM"/>
    </source>
</evidence>
<dbReference type="Gene3D" id="2.40.70.10">
    <property type="entry name" value="Acid Proteases"/>
    <property type="match status" value="1"/>
</dbReference>
<keyword evidence="2" id="KW-0472">Membrane</keyword>
<keyword evidence="5" id="KW-1185">Reference proteome</keyword>
<gene>
    <name evidence="4" type="ORF">DM02DRAFT_316426</name>
</gene>
<feature type="region of interest" description="Disordered" evidence="1">
    <location>
        <begin position="538"/>
        <end position="570"/>
    </location>
</feature>
<dbReference type="Proteomes" id="UP000244855">
    <property type="component" value="Unassembled WGS sequence"/>
</dbReference>
<reference evidence="4 5" key="1">
    <citation type="journal article" date="2018" name="Sci. Rep.">
        <title>Comparative genomics provides insights into the lifestyle and reveals functional heterogeneity of dark septate endophytic fungi.</title>
        <authorList>
            <person name="Knapp D.G."/>
            <person name="Nemeth J.B."/>
            <person name="Barry K."/>
            <person name="Hainaut M."/>
            <person name="Henrissat B."/>
            <person name="Johnson J."/>
            <person name="Kuo A."/>
            <person name="Lim J.H.P."/>
            <person name="Lipzen A."/>
            <person name="Nolan M."/>
            <person name="Ohm R.A."/>
            <person name="Tamas L."/>
            <person name="Grigoriev I.V."/>
            <person name="Spatafora J.W."/>
            <person name="Nagy L.G."/>
            <person name="Kovacs G.M."/>
        </authorList>
    </citation>
    <scope>NUCLEOTIDE SEQUENCE [LARGE SCALE GENOMIC DNA]</scope>
    <source>
        <strain evidence="4 5">DSE2036</strain>
    </source>
</reference>
<keyword evidence="3" id="KW-0732">Signal</keyword>
<feature type="chain" id="PRO_5016101761" description="Acid protease" evidence="3">
    <location>
        <begin position="26"/>
        <end position="633"/>
    </location>
</feature>
<protein>
    <recommendedName>
        <fullName evidence="6">Acid protease</fullName>
    </recommendedName>
</protein>
<proteinExistence type="predicted"/>
<organism evidence="4 5">
    <name type="scientific">Periconia macrospinosa</name>
    <dbReference type="NCBI Taxonomy" id="97972"/>
    <lineage>
        <taxon>Eukaryota</taxon>
        <taxon>Fungi</taxon>
        <taxon>Dikarya</taxon>
        <taxon>Ascomycota</taxon>
        <taxon>Pezizomycotina</taxon>
        <taxon>Dothideomycetes</taxon>
        <taxon>Pleosporomycetidae</taxon>
        <taxon>Pleosporales</taxon>
        <taxon>Massarineae</taxon>
        <taxon>Periconiaceae</taxon>
        <taxon>Periconia</taxon>
    </lineage>
</organism>
<evidence type="ECO:0000313" key="4">
    <source>
        <dbReference type="EMBL" id="PVH91750.1"/>
    </source>
</evidence>
<keyword evidence="2" id="KW-0812">Transmembrane</keyword>
<dbReference type="AlphaFoldDB" id="A0A2V1D135"/>